<keyword evidence="4" id="KW-0808">Transferase</keyword>
<keyword evidence="1" id="KW-1133">Transmembrane helix</keyword>
<evidence type="ECO:0000259" key="2">
    <source>
        <dbReference type="Pfam" id="PF01757"/>
    </source>
</evidence>
<feature type="transmembrane region" description="Helical" evidence="1">
    <location>
        <begin position="287"/>
        <end position="305"/>
    </location>
</feature>
<feature type="transmembrane region" description="Helical" evidence="1">
    <location>
        <begin position="325"/>
        <end position="345"/>
    </location>
</feature>
<name>A0A521CTE9_9FLAO</name>
<dbReference type="Proteomes" id="UP000468990">
    <property type="component" value="Unassembled WGS sequence"/>
</dbReference>
<dbReference type="AlphaFoldDB" id="A0A521CTE9"/>
<keyword evidence="4" id="KW-0012">Acyltransferase</keyword>
<dbReference type="PANTHER" id="PTHR23028">
    <property type="entry name" value="ACETYLTRANSFERASE"/>
    <property type="match status" value="1"/>
</dbReference>
<dbReference type="GO" id="GO:0016020">
    <property type="term" value="C:membrane"/>
    <property type="evidence" value="ECO:0007669"/>
    <property type="project" value="TreeGrafter"/>
</dbReference>
<dbReference type="PANTHER" id="PTHR23028:SF53">
    <property type="entry name" value="ACYL_TRANSF_3 DOMAIN-CONTAINING PROTEIN"/>
    <property type="match status" value="1"/>
</dbReference>
<feature type="transmembrane region" description="Helical" evidence="1">
    <location>
        <begin position="63"/>
        <end position="84"/>
    </location>
</feature>
<evidence type="ECO:0000256" key="1">
    <source>
        <dbReference type="SAM" id="Phobius"/>
    </source>
</evidence>
<dbReference type="EMBL" id="WKKG01000001">
    <property type="protein sequence ID" value="MRX66968.1"/>
    <property type="molecule type" value="Genomic_DNA"/>
</dbReference>
<dbReference type="InterPro" id="IPR050879">
    <property type="entry name" value="Acyltransferase_3"/>
</dbReference>
<feature type="transmembrane region" description="Helical" evidence="1">
    <location>
        <begin position="233"/>
        <end position="250"/>
    </location>
</feature>
<dbReference type="Pfam" id="PF01757">
    <property type="entry name" value="Acyl_transf_3"/>
    <property type="match status" value="1"/>
</dbReference>
<dbReference type="GO" id="GO:0000271">
    <property type="term" value="P:polysaccharide biosynthetic process"/>
    <property type="evidence" value="ECO:0007669"/>
    <property type="project" value="TreeGrafter"/>
</dbReference>
<feature type="transmembrane region" description="Helical" evidence="1">
    <location>
        <begin position="202"/>
        <end position="221"/>
    </location>
</feature>
<dbReference type="GO" id="GO:0016747">
    <property type="term" value="F:acyltransferase activity, transferring groups other than amino-acyl groups"/>
    <property type="evidence" value="ECO:0007669"/>
    <property type="project" value="InterPro"/>
</dbReference>
<dbReference type="OrthoDB" id="290051at2"/>
<evidence type="ECO:0000313" key="6">
    <source>
        <dbReference type="Proteomes" id="UP000468990"/>
    </source>
</evidence>
<evidence type="ECO:0000313" key="3">
    <source>
        <dbReference type="EMBL" id="MRX66968.1"/>
    </source>
</evidence>
<sequence length="363" mass="42836">MTKKYLDRVDAIRGLAILLVLSYHTLLCLYPNYEAKTYSDDGILIINNTKTAFLNFNPIGQGWIGVELFLVISGFLIHFIYLQTQNEFKWNAFFSKRFWRIYPPYFIVLLFFFIKSIDLSQSGLIDFFSHVFLIHNLSDKTFFSLNPSFWSIALEVQLYLIYPIYIVLINYLGSKKTTILLLLTTILFCIIANLYNIHTLSFGTFVLNFWFTWATGAFLADRYYQNKRVFKKPFIWFSLFYILFFVFKLFHFTSSFILIPATLSCLALMEVILYGNFVDKFAVNKRIFKLLSHIGLISYSVYLIHQPYLNDLLNFYNPGTSLPHLNNFVKIAFTYITIFLISYSLHKIIELKSIEYGKYIRKR</sequence>
<keyword evidence="1" id="KW-0812">Transmembrane</keyword>
<dbReference type="InterPro" id="IPR002656">
    <property type="entry name" value="Acyl_transf_3_dom"/>
</dbReference>
<feature type="transmembrane region" description="Helical" evidence="1">
    <location>
        <begin position="179"/>
        <end position="196"/>
    </location>
</feature>
<reference evidence="4 5" key="1">
    <citation type="submission" date="2017-05" db="EMBL/GenBank/DDBJ databases">
        <authorList>
            <person name="Varghese N."/>
            <person name="Submissions S."/>
        </authorList>
    </citation>
    <scope>NUCLEOTIDE SEQUENCE [LARGE SCALE GENOMIC DNA]</scope>
    <source>
        <strain evidence="4 5">DSM 19382</strain>
    </source>
</reference>
<dbReference type="Proteomes" id="UP000317289">
    <property type="component" value="Unassembled WGS sequence"/>
</dbReference>
<feature type="transmembrane region" description="Helical" evidence="1">
    <location>
        <begin position="256"/>
        <end position="275"/>
    </location>
</feature>
<feature type="transmembrane region" description="Helical" evidence="1">
    <location>
        <begin position="148"/>
        <end position="172"/>
    </location>
</feature>
<dbReference type="GO" id="GO:0016787">
    <property type="term" value="F:hydrolase activity"/>
    <property type="evidence" value="ECO:0007669"/>
    <property type="project" value="UniProtKB-KW"/>
</dbReference>
<dbReference type="RefSeq" id="WP_142450538.1">
    <property type="nucleotide sequence ID" value="NZ_FXTA01000002.1"/>
</dbReference>
<reference evidence="3 6" key="2">
    <citation type="submission" date="2019-11" db="EMBL/GenBank/DDBJ databases">
        <title>Flavobacterium resistens genome.</title>
        <authorList>
            <person name="Wilson V.M."/>
            <person name="Newman J.D."/>
        </authorList>
    </citation>
    <scope>NUCLEOTIDE SEQUENCE [LARGE SCALE GENOMIC DNA]</scope>
    <source>
        <strain evidence="3 6">DSM 19382</strain>
    </source>
</reference>
<keyword evidence="6" id="KW-1185">Reference proteome</keyword>
<keyword evidence="1" id="KW-0472">Membrane</keyword>
<keyword evidence="4" id="KW-0378">Hydrolase</keyword>
<feature type="domain" description="Acyltransferase 3" evidence="2">
    <location>
        <begin position="8"/>
        <end position="345"/>
    </location>
</feature>
<dbReference type="EMBL" id="FXTA01000002">
    <property type="protein sequence ID" value="SMO62726.1"/>
    <property type="molecule type" value="Genomic_DNA"/>
</dbReference>
<evidence type="ECO:0000313" key="4">
    <source>
        <dbReference type="EMBL" id="SMO62726.1"/>
    </source>
</evidence>
<proteinExistence type="predicted"/>
<feature type="transmembrane region" description="Helical" evidence="1">
    <location>
        <begin position="12"/>
        <end position="33"/>
    </location>
</feature>
<accession>A0A521CTE9</accession>
<gene>
    <name evidence="3" type="ORF">GJU42_03215</name>
    <name evidence="4" type="ORF">SAMN06265349_102898</name>
</gene>
<feature type="transmembrane region" description="Helical" evidence="1">
    <location>
        <begin position="105"/>
        <end position="128"/>
    </location>
</feature>
<organism evidence="4 5">
    <name type="scientific">Flavobacterium resistens</name>
    <dbReference type="NCBI Taxonomy" id="443612"/>
    <lineage>
        <taxon>Bacteria</taxon>
        <taxon>Pseudomonadati</taxon>
        <taxon>Bacteroidota</taxon>
        <taxon>Flavobacteriia</taxon>
        <taxon>Flavobacteriales</taxon>
        <taxon>Flavobacteriaceae</taxon>
        <taxon>Flavobacterium</taxon>
    </lineage>
</organism>
<evidence type="ECO:0000313" key="5">
    <source>
        <dbReference type="Proteomes" id="UP000317289"/>
    </source>
</evidence>
<protein>
    <submittedName>
        <fullName evidence="3">Acyltransferase family protein</fullName>
    </submittedName>
    <submittedName>
        <fullName evidence="4">Peptidoglycan/LPS O-acetylase OafA/YrhL, contains acyltransferase and SGNH-hydrolase domains</fullName>
    </submittedName>
</protein>